<dbReference type="EMBL" id="BNEE01000011">
    <property type="protein sequence ID" value="GHI90481.1"/>
    <property type="molecule type" value="Genomic_DNA"/>
</dbReference>
<name>A0A919H4Z5_9ACTN</name>
<keyword evidence="3" id="KW-1185">Reference proteome</keyword>
<proteinExistence type="predicted"/>
<dbReference type="AlphaFoldDB" id="A0A919H4Z5"/>
<dbReference type="Proteomes" id="UP000600026">
    <property type="component" value="Unassembled WGS sequence"/>
</dbReference>
<accession>A0A919H4Z5</accession>
<reference evidence="2" key="1">
    <citation type="submission" date="2020-09" db="EMBL/GenBank/DDBJ databases">
        <title>Whole genome shotgun sequence of Streptomyces xanthophaeus NBRC 12829.</title>
        <authorList>
            <person name="Komaki H."/>
            <person name="Tamura T."/>
        </authorList>
    </citation>
    <scope>NUCLEOTIDE SEQUENCE</scope>
    <source>
        <strain evidence="2">NBRC 12829</strain>
    </source>
</reference>
<feature type="region of interest" description="Disordered" evidence="1">
    <location>
        <begin position="27"/>
        <end position="46"/>
    </location>
</feature>
<evidence type="ECO:0000313" key="2">
    <source>
        <dbReference type="EMBL" id="GHI90481.1"/>
    </source>
</evidence>
<feature type="compositionally biased region" description="Basic and acidic residues" evidence="1">
    <location>
        <begin position="33"/>
        <end position="46"/>
    </location>
</feature>
<organism evidence="2 3">
    <name type="scientific">Streptomyces xanthophaeus</name>
    <dbReference type="NCBI Taxonomy" id="67385"/>
    <lineage>
        <taxon>Bacteria</taxon>
        <taxon>Bacillati</taxon>
        <taxon>Actinomycetota</taxon>
        <taxon>Actinomycetes</taxon>
        <taxon>Kitasatosporales</taxon>
        <taxon>Streptomycetaceae</taxon>
        <taxon>Streptomyces</taxon>
    </lineage>
</organism>
<protein>
    <submittedName>
        <fullName evidence="2">Uncharacterized protein</fullName>
    </submittedName>
</protein>
<dbReference type="GeneID" id="96808351"/>
<gene>
    <name evidence="2" type="ORF">Sxan_78450</name>
</gene>
<sequence length="46" mass="5001">MNDILAVAADLLTLVGAALTITLETRRARREARKGDTDHEGENPPQ</sequence>
<evidence type="ECO:0000256" key="1">
    <source>
        <dbReference type="SAM" id="MobiDB-lite"/>
    </source>
</evidence>
<dbReference type="RefSeq" id="WP_157853310.1">
    <property type="nucleotide sequence ID" value="NZ_BNEE01000011.1"/>
</dbReference>
<comment type="caution">
    <text evidence="2">The sequence shown here is derived from an EMBL/GenBank/DDBJ whole genome shotgun (WGS) entry which is preliminary data.</text>
</comment>
<evidence type="ECO:0000313" key="3">
    <source>
        <dbReference type="Proteomes" id="UP000600026"/>
    </source>
</evidence>